<dbReference type="EMBL" id="MU117990">
    <property type="protein sequence ID" value="KAF9649993.1"/>
    <property type="molecule type" value="Genomic_DNA"/>
</dbReference>
<protein>
    <submittedName>
        <fullName evidence="1">P-loop containing nucleoside triphosphate hydrolase protein</fullName>
    </submittedName>
</protein>
<keyword evidence="2" id="KW-1185">Reference proteome</keyword>
<gene>
    <name evidence="1" type="ORF">BDM02DRAFT_3093902</name>
</gene>
<reference evidence="1" key="2">
    <citation type="journal article" date="2020" name="Nat. Commun.">
        <title>Large-scale genome sequencing of mycorrhizal fungi provides insights into the early evolution of symbiotic traits.</title>
        <authorList>
            <person name="Miyauchi S."/>
            <person name="Kiss E."/>
            <person name="Kuo A."/>
            <person name="Drula E."/>
            <person name="Kohler A."/>
            <person name="Sanchez-Garcia M."/>
            <person name="Morin E."/>
            <person name="Andreopoulos B."/>
            <person name="Barry K.W."/>
            <person name="Bonito G."/>
            <person name="Buee M."/>
            <person name="Carver A."/>
            <person name="Chen C."/>
            <person name="Cichocki N."/>
            <person name="Clum A."/>
            <person name="Culley D."/>
            <person name="Crous P.W."/>
            <person name="Fauchery L."/>
            <person name="Girlanda M."/>
            <person name="Hayes R.D."/>
            <person name="Keri Z."/>
            <person name="LaButti K."/>
            <person name="Lipzen A."/>
            <person name="Lombard V."/>
            <person name="Magnuson J."/>
            <person name="Maillard F."/>
            <person name="Murat C."/>
            <person name="Nolan M."/>
            <person name="Ohm R.A."/>
            <person name="Pangilinan J."/>
            <person name="Pereira M.F."/>
            <person name="Perotto S."/>
            <person name="Peter M."/>
            <person name="Pfister S."/>
            <person name="Riley R."/>
            <person name="Sitrit Y."/>
            <person name="Stielow J.B."/>
            <person name="Szollosi G."/>
            <person name="Zifcakova L."/>
            <person name="Stursova M."/>
            <person name="Spatafora J.W."/>
            <person name="Tedersoo L."/>
            <person name="Vaario L.M."/>
            <person name="Yamada A."/>
            <person name="Yan M."/>
            <person name="Wang P."/>
            <person name="Xu J."/>
            <person name="Bruns T."/>
            <person name="Baldrian P."/>
            <person name="Vilgalys R."/>
            <person name="Dunand C."/>
            <person name="Henrissat B."/>
            <person name="Grigoriev I.V."/>
            <person name="Hibbett D."/>
            <person name="Nagy L.G."/>
            <person name="Martin F.M."/>
        </authorList>
    </citation>
    <scope>NUCLEOTIDE SEQUENCE</scope>
    <source>
        <strain evidence="1">P2</strain>
    </source>
</reference>
<dbReference type="Proteomes" id="UP000886501">
    <property type="component" value="Unassembled WGS sequence"/>
</dbReference>
<evidence type="ECO:0000313" key="1">
    <source>
        <dbReference type="EMBL" id="KAF9649993.1"/>
    </source>
</evidence>
<proteinExistence type="predicted"/>
<sequence>MERKGESRGKTPRAPVTERDSSRSPKRASGLSREVVVSATAVKTANPLAEEFDLSASKSHGQEPLPVSFSSPPLLDGLRESVLQALGQSASPTPIQALSLKHLFSDIPEWRQYLLASETGSGKSIAYLLPMFHHLKKSELALPEPTSSTISSRSQRAVNPRALVLAPTHELSRQLSSFAKALLHNIKLRVLCASRANVKSTPRATFTASKMAAQFTDDADGTLGMPHLGVSRPVDVLVGTPNKLLEMARGRRWDRVKDETDKQLAAELSGSRSETSSKSPEPEMGLQNVEWVIVDEADILFDPDFQESTRTLLADVAAARGQPVPYTPDLLRSSPETSTTSTLTQNTPINYPFNLILTTATIPPSLATYLDVHHPTLTRLASPKLHRLPSTMKTEYEGWTGGNKDADIERRIRKVWAEDSIRSDFNGKRSKILIFCNKGTKVQSLGAFLEGKGIPNVALTKDSGARNFGNNHHLDGFLRTTNYKPKPKSSSLSEDKEPHVMITTSMLSRGLDFSPDVRHVFIADEPRNMVDFLHRAGRSARAGQAGKVVVFGKLKGRGSAKATEMKKKVGALRK</sequence>
<accession>A0ACB6ZKR7</accession>
<comment type="caution">
    <text evidence="1">The sequence shown here is derived from an EMBL/GenBank/DDBJ whole genome shotgun (WGS) entry which is preliminary data.</text>
</comment>
<reference evidence="1" key="1">
    <citation type="submission" date="2019-10" db="EMBL/GenBank/DDBJ databases">
        <authorList>
            <consortium name="DOE Joint Genome Institute"/>
            <person name="Kuo A."/>
            <person name="Miyauchi S."/>
            <person name="Kiss E."/>
            <person name="Drula E."/>
            <person name="Kohler A."/>
            <person name="Sanchez-Garcia M."/>
            <person name="Andreopoulos B."/>
            <person name="Barry K.W."/>
            <person name="Bonito G."/>
            <person name="Buee M."/>
            <person name="Carver A."/>
            <person name="Chen C."/>
            <person name="Cichocki N."/>
            <person name="Clum A."/>
            <person name="Culley D."/>
            <person name="Crous P.W."/>
            <person name="Fauchery L."/>
            <person name="Girlanda M."/>
            <person name="Hayes R."/>
            <person name="Keri Z."/>
            <person name="Labutti K."/>
            <person name="Lipzen A."/>
            <person name="Lombard V."/>
            <person name="Magnuson J."/>
            <person name="Maillard F."/>
            <person name="Morin E."/>
            <person name="Murat C."/>
            <person name="Nolan M."/>
            <person name="Ohm R."/>
            <person name="Pangilinan J."/>
            <person name="Pereira M."/>
            <person name="Perotto S."/>
            <person name="Peter M."/>
            <person name="Riley R."/>
            <person name="Sitrit Y."/>
            <person name="Stielow B."/>
            <person name="Szollosi G."/>
            <person name="Zifcakova L."/>
            <person name="Stursova M."/>
            <person name="Spatafora J.W."/>
            <person name="Tedersoo L."/>
            <person name="Vaario L.-M."/>
            <person name="Yamada A."/>
            <person name="Yan M."/>
            <person name="Wang P."/>
            <person name="Xu J."/>
            <person name="Bruns T."/>
            <person name="Baldrian P."/>
            <person name="Vilgalys R."/>
            <person name="Henrissat B."/>
            <person name="Grigoriev I.V."/>
            <person name="Hibbett D."/>
            <person name="Nagy L.G."/>
            <person name="Martin F.M."/>
        </authorList>
    </citation>
    <scope>NUCLEOTIDE SEQUENCE</scope>
    <source>
        <strain evidence="1">P2</strain>
    </source>
</reference>
<keyword evidence="1" id="KW-0378">Hydrolase</keyword>
<evidence type="ECO:0000313" key="2">
    <source>
        <dbReference type="Proteomes" id="UP000886501"/>
    </source>
</evidence>
<name>A0ACB6ZKR7_THEGA</name>
<organism evidence="1 2">
    <name type="scientific">Thelephora ganbajun</name>
    <name type="common">Ganba fungus</name>
    <dbReference type="NCBI Taxonomy" id="370292"/>
    <lineage>
        <taxon>Eukaryota</taxon>
        <taxon>Fungi</taxon>
        <taxon>Dikarya</taxon>
        <taxon>Basidiomycota</taxon>
        <taxon>Agaricomycotina</taxon>
        <taxon>Agaricomycetes</taxon>
        <taxon>Thelephorales</taxon>
        <taxon>Thelephoraceae</taxon>
        <taxon>Thelephora</taxon>
    </lineage>
</organism>